<feature type="domain" description="DSBA-like thioredoxin" evidence="2">
    <location>
        <begin position="8"/>
        <end position="107"/>
    </location>
</feature>
<dbReference type="Gene3D" id="3.40.30.10">
    <property type="entry name" value="Glutaredoxin"/>
    <property type="match status" value="1"/>
</dbReference>
<organism evidence="3">
    <name type="scientific">Tetraselmis sp. GSL018</name>
    <dbReference type="NCBI Taxonomy" id="582737"/>
    <lineage>
        <taxon>Eukaryota</taxon>
        <taxon>Viridiplantae</taxon>
        <taxon>Chlorophyta</taxon>
        <taxon>core chlorophytes</taxon>
        <taxon>Chlorodendrophyceae</taxon>
        <taxon>Chlorodendrales</taxon>
        <taxon>Chlorodendraceae</taxon>
        <taxon>Tetraselmis</taxon>
    </lineage>
</organism>
<gene>
    <name evidence="3" type="ORF">TSPGSL018_14036</name>
</gene>
<protein>
    <submittedName>
        <fullName evidence="3">Dsba oxidoreductase</fullName>
    </submittedName>
</protein>
<evidence type="ECO:0000259" key="2">
    <source>
        <dbReference type="Pfam" id="PF01323"/>
    </source>
</evidence>
<accession>A0A061S152</accession>
<name>A0A061S152_9CHLO</name>
<dbReference type="GO" id="GO:0016491">
    <property type="term" value="F:oxidoreductase activity"/>
    <property type="evidence" value="ECO:0007669"/>
    <property type="project" value="InterPro"/>
</dbReference>
<sequence>MLTFQGRADFVVNWRPFQLNPSASREGVNKLEMYREKFGEERLRQIMPRLTQVFAEEGLKYSLGGLTGNTLNSHRLVAAAERVGLGSALVEELMKGYFTEERFINDRHGPVTGQLWSTHPLIFGSHHSTRQQSAPVPLHKSLHERVRPPSSRQGIPPRGCKQGRPPRCRVRGER</sequence>
<dbReference type="SUPFAM" id="SSF52833">
    <property type="entry name" value="Thioredoxin-like"/>
    <property type="match status" value="1"/>
</dbReference>
<dbReference type="AlphaFoldDB" id="A0A061S152"/>
<proteinExistence type="predicted"/>
<dbReference type="EMBL" id="GBEZ01006507">
    <property type="protein sequence ID" value="JAC78897.1"/>
    <property type="molecule type" value="Transcribed_RNA"/>
</dbReference>
<dbReference type="InterPro" id="IPR036249">
    <property type="entry name" value="Thioredoxin-like_sf"/>
</dbReference>
<reference evidence="3" key="1">
    <citation type="submission" date="2014-05" db="EMBL/GenBank/DDBJ databases">
        <title>The transcriptome of the halophilic microalga Tetraselmis sp. GSL018 isolated from the Great Salt Lake, Utah.</title>
        <authorList>
            <person name="Jinkerson R.E."/>
            <person name="D'Adamo S."/>
            <person name="Posewitz M.C."/>
        </authorList>
    </citation>
    <scope>NUCLEOTIDE SEQUENCE</scope>
    <source>
        <strain evidence="3">GSL018</strain>
    </source>
</reference>
<dbReference type="InterPro" id="IPR001853">
    <property type="entry name" value="DSBA-like_thioredoxin_dom"/>
</dbReference>
<evidence type="ECO:0000313" key="3">
    <source>
        <dbReference type="EMBL" id="JAC78897.1"/>
    </source>
</evidence>
<feature type="compositionally biased region" description="Basic residues" evidence="1">
    <location>
        <begin position="164"/>
        <end position="174"/>
    </location>
</feature>
<dbReference type="Pfam" id="PF01323">
    <property type="entry name" value="DSBA"/>
    <property type="match status" value="1"/>
</dbReference>
<feature type="region of interest" description="Disordered" evidence="1">
    <location>
        <begin position="142"/>
        <end position="174"/>
    </location>
</feature>
<evidence type="ECO:0000256" key="1">
    <source>
        <dbReference type="SAM" id="MobiDB-lite"/>
    </source>
</evidence>